<dbReference type="OMA" id="NEASHSF"/>
<dbReference type="Proteomes" id="UP000030746">
    <property type="component" value="Unassembled WGS sequence"/>
</dbReference>
<dbReference type="HOGENOM" id="CLU_056826_0_0_1"/>
<dbReference type="CTD" id="20246910"/>
<dbReference type="Gene3D" id="3.40.50.11960">
    <property type="match status" value="1"/>
</dbReference>
<feature type="compositionally biased region" description="Polar residues" evidence="1">
    <location>
        <begin position="213"/>
        <end position="230"/>
    </location>
</feature>
<organism evidence="2 3">
    <name type="scientific">Lottia gigantea</name>
    <name type="common">Giant owl limpet</name>
    <dbReference type="NCBI Taxonomy" id="225164"/>
    <lineage>
        <taxon>Eukaryota</taxon>
        <taxon>Metazoa</taxon>
        <taxon>Spiralia</taxon>
        <taxon>Lophotrochozoa</taxon>
        <taxon>Mollusca</taxon>
        <taxon>Gastropoda</taxon>
        <taxon>Patellogastropoda</taxon>
        <taxon>Lottioidea</taxon>
        <taxon>Lottiidae</taxon>
        <taxon>Lottia</taxon>
    </lineage>
</organism>
<dbReference type="AlphaFoldDB" id="V4A2T1"/>
<dbReference type="InterPro" id="IPR019341">
    <property type="entry name" value="Alpha/Gamma-adaptin-bd_p34"/>
</dbReference>
<sequence>MAAPCALFASCSSFQTDEFIKRILNISELPPHINICDDIQAYSWDVNTKYYTATIHLCTTEKRTIGDQNFAESVQAFIVHFDNDQEKGLKNVESWLPFIDQLEVDIKLLVCNTATDTKTIKRLTIQNWCLDNNFELVELQPEETSDSEDEFAETTGIKRIIQALHSHTWSNLQMKENPDVRSPYIKELMREESESKALSTSNEEDTEIDKASDTTNTNTASGDNVQPYSMITDNDRSILTALGDDTQDEENFEQLFEKLKVMKDKAESLPQSERKAYAEKVAISFWKAIGGDDDDIDGLTDSDDNGI</sequence>
<dbReference type="STRING" id="225164.V4A2T1"/>
<dbReference type="PANTHER" id="PTHR14659:SF1">
    <property type="entry name" value="ALPHA- AND GAMMA-ADAPTIN-BINDING PROTEIN P34"/>
    <property type="match status" value="1"/>
</dbReference>
<reference evidence="2 3" key="1">
    <citation type="journal article" date="2013" name="Nature">
        <title>Insights into bilaterian evolution from three spiralian genomes.</title>
        <authorList>
            <person name="Simakov O."/>
            <person name="Marletaz F."/>
            <person name="Cho S.J."/>
            <person name="Edsinger-Gonzales E."/>
            <person name="Havlak P."/>
            <person name="Hellsten U."/>
            <person name="Kuo D.H."/>
            <person name="Larsson T."/>
            <person name="Lv J."/>
            <person name="Arendt D."/>
            <person name="Savage R."/>
            <person name="Osoegawa K."/>
            <person name="de Jong P."/>
            <person name="Grimwood J."/>
            <person name="Chapman J.A."/>
            <person name="Shapiro H."/>
            <person name="Aerts A."/>
            <person name="Otillar R.P."/>
            <person name="Terry A.Y."/>
            <person name="Boore J.L."/>
            <person name="Grigoriev I.V."/>
            <person name="Lindberg D.R."/>
            <person name="Seaver E.C."/>
            <person name="Weisblat D.A."/>
            <person name="Putnam N.H."/>
            <person name="Rokhsar D.S."/>
        </authorList>
    </citation>
    <scope>NUCLEOTIDE SEQUENCE [LARGE SCALE GENOMIC DNA]</scope>
</reference>
<feature type="region of interest" description="Disordered" evidence="1">
    <location>
        <begin position="191"/>
        <end position="230"/>
    </location>
</feature>
<evidence type="ECO:0000313" key="3">
    <source>
        <dbReference type="Proteomes" id="UP000030746"/>
    </source>
</evidence>
<proteinExistence type="predicted"/>
<dbReference type="KEGG" id="lgi:LOTGIDRAFT_220073"/>
<protein>
    <recommendedName>
        <fullName evidence="4">Alpha-and gamma-adaptin-binding protein p34</fullName>
    </recommendedName>
</protein>
<evidence type="ECO:0000256" key="1">
    <source>
        <dbReference type="SAM" id="MobiDB-lite"/>
    </source>
</evidence>
<dbReference type="OrthoDB" id="1741717at2759"/>
<name>V4A2T1_LOTGI</name>
<accession>V4A2T1</accession>
<dbReference type="GeneID" id="20246910"/>
<evidence type="ECO:0008006" key="4">
    <source>
        <dbReference type="Google" id="ProtNLM"/>
    </source>
</evidence>
<dbReference type="EMBL" id="KB202883">
    <property type="protein sequence ID" value="ESO87611.1"/>
    <property type="molecule type" value="Genomic_DNA"/>
</dbReference>
<dbReference type="PANTHER" id="PTHR14659">
    <property type="entry name" value="ALPHA- AND GAMMA-ADAPTIN-BINDING PROTEIN P34"/>
    <property type="match status" value="1"/>
</dbReference>
<evidence type="ECO:0000313" key="2">
    <source>
        <dbReference type="EMBL" id="ESO87611.1"/>
    </source>
</evidence>
<dbReference type="RefSeq" id="XP_009061802.1">
    <property type="nucleotide sequence ID" value="XM_009063554.1"/>
</dbReference>
<gene>
    <name evidence="2" type="ORF">LOTGIDRAFT_220073</name>
</gene>
<keyword evidence="3" id="KW-1185">Reference proteome</keyword>
<dbReference type="Pfam" id="PF10199">
    <property type="entry name" value="Adaptin_binding"/>
    <property type="match status" value="1"/>
</dbReference>